<evidence type="ECO:0000256" key="4">
    <source>
        <dbReference type="ARBA" id="ARBA00022806"/>
    </source>
</evidence>
<evidence type="ECO:0000259" key="12">
    <source>
        <dbReference type="PROSITE" id="PS51194"/>
    </source>
</evidence>
<dbReference type="InterPro" id="IPR032438">
    <property type="entry name" value="ERCC3_RAD25_C"/>
</dbReference>
<name>A0ABY8MFW8_9SPIO</name>
<dbReference type="InterPro" id="IPR050615">
    <property type="entry name" value="ATP-dep_DNA_Helicase"/>
</dbReference>
<dbReference type="Proteomes" id="UP001228690">
    <property type="component" value="Chromosome"/>
</dbReference>
<dbReference type="EMBL" id="CP123443">
    <property type="protein sequence ID" value="WGK68113.1"/>
    <property type="molecule type" value="Genomic_DNA"/>
</dbReference>
<dbReference type="SUPFAM" id="SSF52540">
    <property type="entry name" value="P-loop containing nucleoside triphosphate hydrolases"/>
    <property type="match status" value="1"/>
</dbReference>
<dbReference type="InterPro" id="IPR001650">
    <property type="entry name" value="Helicase_C-like"/>
</dbReference>
<evidence type="ECO:0000256" key="7">
    <source>
        <dbReference type="ARBA" id="ARBA00034617"/>
    </source>
</evidence>
<evidence type="ECO:0000256" key="10">
    <source>
        <dbReference type="SAM" id="MobiDB-lite"/>
    </source>
</evidence>
<dbReference type="PANTHER" id="PTHR11274:SF0">
    <property type="entry name" value="GENERAL TRANSCRIPTION AND DNA REPAIR FACTOR IIH HELICASE SUBUNIT XPB"/>
    <property type="match status" value="1"/>
</dbReference>
<feature type="domain" description="Helicase ATP-binding" evidence="11">
    <location>
        <begin position="230"/>
        <end position="375"/>
    </location>
</feature>
<evidence type="ECO:0000256" key="3">
    <source>
        <dbReference type="ARBA" id="ARBA00022801"/>
    </source>
</evidence>
<evidence type="ECO:0000313" key="13">
    <source>
        <dbReference type="EMBL" id="WGK68113.1"/>
    </source>
</evidence>
<dbReference type="InterPro" id="IPR032830">
    <property type="entry name" value="XPB/Ssl2_N"/>
</dbReference>
<dbReference type="SMART" id="SM00490">
    <property type="entry name" value="HELICc"/>
    <property type="match status" value="1"/>
</dbReference>
<evidence type="ECO:0000256" key="2">
    <source>
        <dbReference type="ARBA" id="ARBA00022741"/>
    </source>
</evidence>
<feature type="compositionally biased region" description="Basic residues" evidence="10">
    <location>
        <begin position="642"/>
        <end position="656"/>
    </location>
</feature>
<keyword evidence="5" id="KW-0067">ATP-binding</keyword>
<dbReference type="CDD" id="cd18789">
    <property type="entry name" value="SF2_C_XPB"/>
    <property type="match status" value="1"/>
</dbReference>
<keyword evidence="14" id="KW-1185">Reference proteome</keyword>
<proteinExistence type="inferred from homology"/>
<dbReference type="Pfam" id="PF16203">
    <property type="entry name" value="ERCC3_RAD25_C"/>
    <property type="match status" value="1"/>
</dbReference>
<keyword evidence="3" id="KW-0378">Hydrolase</keyword>
<dbReference type="Gene3D" id="3.40.50.300">
    <property type="entry name" value="P-loop containing nucleotide triphosphate hydrolases"/>
    <property type="match status" value="2"/>
</dbReference>
<dbReference type="InterPro" id="IPR027417">
    <property type="entry name" value="P-loop_NTPase"/>
</dbReference>
<keyword evidence="2" id="KW-0547">Nucleotide-binding</keyword>
<dbReference type="Pfam" id="PF13625">
    <property type="entry name" value="Helicase_C_3"/>
    <property type="match status" value="1"/>
</dbReference>
<evidence type="ECO:0000256" key="1">
    <source>
        <dbReference type="ARBA" id="ARBA00006637"/>
    </source>
</evidence>
<dbReference type="EC" id="5.6.2.4" evidence="8"/>
<dbReference type="InterPro" id="IPR006935">
    <property type="entry name" value="Helicase/UvrB_N"/>
</dbReference>
<comment type="catalytic activity">
    <reaction evidence="9">
        <text>ATP + H2O = ADP + phosphate + H(+)</text>
        <dbReference type="Rhea" id="RHEA:13065"/>
        <dbReference type="ChEBI" id="CHEBI:15377"/>
        <dbReference type="ChEBI" id="CHEBI:15378"/>
        <dbReference type="ChEBI" id="CHEBI:30616"/>
        <dbReference type="ChEBI" id="CHEBI:43474"/>
        <dbReference type="ChEBI" id="CHEBI:456216"/>
        <dbReference type="EC" id="5.6.2.4"/>
    </reaction>
</comment>
<feature type="domain" description="Helicase C-terminal" evidence="12">
    <location>
        <begin position="426"/>
        <end position="583"/>
    </location>
</feature>
<organism evidence="13 14">
    <name type="scientific">Candidatus Haliotispira prima</name>
    <dbReference type="NCBI Taxonomy" id="3034016"/>
    <lineage>
        <taxon>Bacteria</taxon>
        <taxon>Pseudomonadati</taxon>
        <taxon>Spirochaetota</taxon>
        <taxon>Spirochaetia</taxon>
        <taxon>Spirochaetales</taxon>
        <taxon>Spirochaetaceae</taxon>
        <taxon>Candidatus Haliotispira</taxon>
    </lineage>
</organism>
<dbReference type="InterPro" id="IPR014001">
    <property type="entry name" value="Helicase_ATP-bd"/>
</dbReference>
<dbReference type="NCBIfam" id="NF045503">
    <property type="entry name" value="repair_heli_XPB"/>
    <property type="match status" value="1"/>
</dbReference>
<dbReference type="PROSITE" id="PS51192">
    <property type="entry name" value="HELICASE_ATP_BIND_1"/>
    <property type="match status" value="1"/>
</dbReference>
<evidence type="ECO:0000259" key="11">
    <source>
        <dbReference type="PROSITE" id="PS51192"/>
    </source>
</evidence>
<dbReference type="Pfam" id="PF04851">
    <property type="entry name" value="ResIII"/>
    <property type="match status" value="1"/>
</dbReference>
<gene>
    <name evidence="13" type="ORF">P0082_06410</name>
</gene>
<keyword evidence="6" id="KW-0413">Isomerase</keyword>
<dbReference type="GO" id="GO:0004386">
    <property type="term" value="F:helicase activity"/>
    <property type="evidence" value="ECO:0007669"/>
    <property type="project" value="UniProtKB-KW"/>
</dbReference>
<evidence type="ECO:0000256" key="9">
    <source>
        <dbReference type="ARBA" id="ARBA00048988"/>
    </source>
</evidence>
<comment type="catalytic activity">
    <reaction evidence="7">
        <text>Couples ATP hydrolysis with the unwinding of duplex DNA by translocating in the 3'-5' direction.</text>
        <dbReference type="EC" id="5.6.2.4"/>
    </reaction>
</comment>
<feature type="compositionally biased region" description="Basic and acidic residues" evidence="10">
    <location>
        <begin position="597"/>
        <end position="615"/>
    </location>
</feature>
<protein>
    <recommendedName>
        <fullName evidence="8">DNA 3'-5' helicase</fullName>
        <ecNumber evidence="8">5.6.2.4</ecNumber>
    </recommendedName>
</protein>
<evidence type="ECO:0000256" key="5">
    <source>
        <dbReference type="ARBA" id="ARBA00022840"/>
    </source>
</evidence>
<dbReference type="PROSITE" id="PS51194">
    <property type="entry name" value="HELICASE_CTER"/>
    <property type="match status" value="1"/>
</dbReference>
<evidence type="ECO:0000256" key="8">
    <source>
        <dbReference type="ARBA" id="ARBA00034808"/>
    </source>
</evidence>
<reference evidence="13 14" key="1">
    <citation type="submission" date="2023-04" db="EMBL/GenBank/DDBJ databases">
        <title>Spirochaete genome identified in red abalone sample constitutes a novel genus.</title>
        <authorList>
            <person name="Sharma S.P."/>
            <person name="Purcell C.M."/>
            <person name="Hyde J.R."/>
            <person name="Severin A.J."/>
        </authorList>
    </citation>
    <scope>NUCLEOTIDE SEQUENCE [LARGE SCALE GENOMIC DNA]</scope>
    <source>
        <strain evidence="13 14">SP-2023</strain>
    </source>
</reference>
<keyword evidence="4 13" id="KW-0347">Helicase</keyword>
<dbReference type="SMART" id="SM00487">
    <property type="entry name" value="DEXDc"/>
    <property type="match status" value="1"/>
</dbReference>
<dbReference type="PANTHER" id="PTHR11274">
    <property type="entry name" value="RAD25/XP-B DNA REPAIR HELICASE"/>
    <property type="match status" value="1"/>
</dbReference>
<dbReference type="RefSeq" id="WP_326926278.1">
    <property type="nucleotide sequence ID" value="NZ_CP123443.1"/>
</dbReference>
<feature type="region of interest" description="Disordered" evidence="10">
    <location>
        <begin position="592"/>
        <end position="662"/>
    </location>
</feature>
<comment type="similarity">
    <text evidence="1">Belongs to the helicase family. RAD25/XPB subfamily.</text>
</comment>
<evidence type="ECO:0000313" key="14">
    <source>
        <dbReference type="Proteomes" id="UP001228690"/>
    </source>
</evidence>
<dbReference type="PRINTS" id="PR00851">
    <property type="entry name" value="XRODRMPGMNTB"/>
</dbReference>
<evidence type="ECO:0000256" key="6">
    <source>
        <dbReference type="ARBA" id="ARBA00023235"/>
    </source>
</evidence>
<accession>A0ABY8MFW8</accession>
<sequence length="662" mass="74919">MYDKPVIIQGNGTLLLDLHHPESDKARDLLLLFCELEKSPEHIHTYQLTSFSLWNAASAGLPSEKIIEYLHEVSRYEVSQNILLQVEEAMSRYGQLRLEELDRTETEANGAGEEEPVISENSRQLRLVVENERLWLELRRNRKLAKYLIPEEPERSFLIAALNRGIVKVELIRQGFPVVDLAPISEGAPLKLAMRSQTLGGKEFRVRHYQESAVAALLGNRGPGSGFGSIVLPCGAGKTVVGIMAMEALQTETLILTPNVTALHQWISELLDKTDLRADQLAEYSGAHKSIGPVTVATYQVLTWHSRENDEYPHFALFRQRQWGLVIYDEVHILPAPVFRIVAEVQSVRRLGLTATLVREDGEEDAVFSLVGPKRYDVPWKELERDGWIATANCSELRIELPQVQILEYAVAEPRQKISIAAQNALKEEVAADLVERHQHDKILIIGQYIKQLEDFSKRFDAPLITGKTPNVRREELYQQLRDGEIRMLIVSKVANFAIDLPDVNVAIQVSSSFGSRQEEAQRLGRILRPKERDAYFYSIVSRYTVEEDFSGNRQKFLVEQGYKYRIIICDAEDYPLSPEREKALRQAIDDAASGLSREKSGSEPDALSELRAEEDTIDPPGDDPPDRPSPRRNPRTNPRPTPRRGRPKGNVHTVRKVASGK</sequence>